<dbReference type="SMART" id="SM00717">
    <property type="entry name" value="SANT"/>
    <property type="match status" value="1"/>
</dbReference>
<accession>A0A8B8D4P7</accession>
<protein>
    <submittedName>
        <fullName evidence="4">Uncharacterized protein LOC111101982</fullName>
    </submittedName>
    <submittedName>
        <fullName evidence="5">Uncharacterized protein LOC111124085</fullName>
    </submittedName>
</protein>
<gene>
    <name evidence="5" type="primary">LOC111124085</name>
    <name evidence="4" type="synonym">LOC111101982</name>
</gene>
<evidence type="ECO:0000256" key="1">
    <source>
        <dbReference type="SAM" id="MobiDB-lite"/>
    </source>
</evidence>
<proteinExistence type="predicted"/>
<dbReference type="Gene3D" id="1.10.10.60">
    <property type="entry name" value="Homeodomain-like"/>
    <property type="match status" value="1"/>
</dbReference>
<evidence type="ECO:0000313" key="4">
    <source>
        <dbReference type="RefSeq" id="XP_022290344.1"/>
    </source>
</evidence>
<dbReference type="KEGG" id="cvn:111124085"/>
<name>A0A8B8D4P7_CRAVI</name>
<evidence type="ECO:0000313" key="5">
    <source>
        <dbReference type="RefSeq" id="XP_022322655.1"/>
    </source>
</evidence>
<dbReference type="RefSeq" id="XP_022322655.1">
    <property type="nucleotide sequence ID" value="XM_022466947.1"/>
</dbReference>
<dbReference type="OrthoDB" id="6137837at2759"/>
<dbReference type="GeneID" id="111124085"/>
<dbReference type="Pfam" id="PF00249">
    <property type="entry name" value="Myb_DNA-binding"/>
    <property type="match status" value="1"/>
</dbReference>
<feature type="compositionally biased region" description="Polar residues" evidence="1">
    <location>
        <begin position="25"/>
        <end position="38"/>
    </location>
</feature>
<dbReference type="KEGG" id="cvn:111101982"/>
<dbReference type="RefSeq" id="XP_022290344.1">
    <property type="nucleotide sequence ID" value="XM_022434636.1"/>
</dbReference>
<feature type="domain" description="Myb-like" evidence="2">
    <location>
        <begin position="42"/>
        <end position="105"/>
    </location>
</feature>
<dbReference type="Proteomes" id="UP000694844">
    <property type="component" value="Chromosome 3"/>
</dbReference>
<feature type="region of interest" description="Disordered" evidence="1">
    <location>
        <begin position="1"/>
        <end position="38"/>
    </location>
</feature>
<dbReference type="AlphaFoldDB" id="A0A8B8D4P7"/>
<dbReference type="InterPro" id="IPR046496">
    <property type="entry name" value="DUF6589"/>
</dbReference>
<dbReference type="CDD" id="cd00167">
    <property type="entry name" value="SANT"/>
    <property type="match status" value="1"/>
</dbReference>
<dbReference type="Pfam" id="PF20231">
    <property type="entry name" value="DUF6589"/>
    <property type="match status" value="1"/>
</dbReference>
<dbReference type="Proteomes" id="UP000694844">
    <property type="component" value="Chromosome 6"/>
</dbReference>
<evidence type="ECO:0000259" key="2">
    <source>
        <dbReference type="PROSITE" id="PS50090"/>
    </source>
</evidence>
<organism evidence="3 5">
    <name type="scientific">Crassostrea virginica</name>
    <name type="common">Eastern oyster</name>
    <dbReference type="NCBI Taxonomy" id="6565"/>
    <lineage>
        <taxon>Eukaryota</taxon>
        <taxon>Metazoa</taxon>
        <taxon>Spiralia</taxon>
        <taxon>Lophotrochozoa</taxon>
        <taxon>Mollusca</taxon>
        <taxon>Bivalvia</taxon>
        <taxon>Autobranchia</taxon>
        <taxon>Pteriomorphia</taxon>
        <taxon>Ostreida</taxon>
        <taxon>Ostreoidea</taxon>
        <taxon>Ostreidae</taxon>
        <taxon>Crassostrea</taxon>
    </lineage>
</organism>
<evidence type="ECO:0000313" key="3">
    <source>
        <dbReference type="Proteomes" id="UP000694844"/>
    </source>
</evidence>
<dbReference type="InterPro" id="IPR001005">
    <property type="entry name" value="SANT/Myb"/>
</dbReference>
<keyword evidence="3" id="KW-1185">Reference proteome</keyword>
<sequence length="748" mass="85008">MERGPSFHTYAVEPSQRSKRPRCMTSPTGKTPLQVSKKQEISMSNTRSAWSSEEKEFLENYIREAGGVPSKESSLFWKSCAEMLSSHCGTSRTGEMCRSRYKKVKSLFEDTPIYSKSRSVCTQTDSAGASTSTETQTFPALPIMKERTSTSFWASLIPENAFMDKHKASPVDQLLKSRFLVEDLTANDQALLLNAVIESDTTAIAQCVTKIKPLKLAVENRILFEMENSAASNCIRSKSSYLYPKDYHSLRDFSFNDLYLELIEKQPFLLKCLLAIAIPTTKVTANDITQNLDDLIPRLSFIYGSLMSVRFKELSRLQRTVSVVLMEENVHEKVFDRLQVLGVTTSYKTALSVMEEIGNYNYNEIVKGVKEDASFRIIGDNCNLKVGVKYERGQHHGNMYNWFASSIIMQTKSFHELPDIPQGQPQHLPLSAFLPTEDDERRLKNDYRFLIACVAKDFLPNLNFLFDSLPCHIHGEFTDELTKQNLVVPLQVLPLNEQKYSDVIQIMEHYEKCIDDIYASAGKPVPKVPVGGDQLTRERFTGAKSLRTGCITDQDRFDHFFLRSYIVVALCQFFGLDTLNGEPTRNIPTDVATEDLNSWVQQTMDQFIDEYVWARGGKIDSHIPADLQMEHIIRKVKKLYKATGPNNAEGAVIKKSRALAAMDQISEHYDLSSGVIVRANRHKKKSAQEDELKLINELKETKPFKGQQGRSFDKFPNITAPLHGSLKEEDYSAWINFHKKKLQFESGK</sequence>
<reference evidence="4 5" key="1">
    <citation type="submission" date="2025-04" db="UniProtKB">
        <authorList>
            <consortium name="RefSeq"/>
        </authorList>
    </citation>
    <scope>IDENTIFICATION</scope>
    <source>
        <tissue evidence="4 5">Whole sample</tissue>
    </source>
</reference>
<dbReference type="PROSITE" id="PS50090">
    <property type="entry name" value="MYB_LIKE"/>
    <property type="match status" value="1"/>
</dbReference>